<keyword evidence="2" id="KW-1185">Reference proteome</keyword>
<comment type="caution">
    <text evidence="1">The sequence shown here is derived from an EMBL/GenBank/DDBJ whole genome shotgun (WGS) entry which is preliminary data.</text>
</comment>
<feature type="non-terminal residue" evidence="1">
    <location>
        <position position="71"/>
    </location>
</feature>
<reference evidence="1" key="1">
    <citation type="submission" date="2021-06" db="EMBL/GenBank/DDBJ databases">
        <authorList>
            <person name="Kallberg Y."/>
            <person name="Tangrot J."/>
            <person name="Rosling A."/>
        </authorList>
    </citation>
    <scope>NUCLEOTIDE SEQUENCE</scope>
    <source>
        <strain evidence="1">MA461A</strain>
    </source>
</reference>
<proteinExistence type="predicted"/>
<organism evidence="1 2">
    <name type="scientific">Racocetra persica</name>
    <dbReference type="NCBI Taxonomy" id="160502"/>
    <lineage>
        <taxon>Eukaryota</taxon>
        <taxon>Fungi</taxon>
        <taxon>Fungi incertae sedis</taxon>
        <taxon>Mucoromycota</taxon>
        <taxon>Glomeromycotina</taxon>
        <taxon>Glomeromycetes</taxon>
        <taxon>Diversisporales</taxon>
        <taxon>Gigasporaceae</taxon>
        <taxon>Racocetra</taxon>
    </lineage>
</organism>
<sequence length="71" mass="8464">MLALNLAYNGPWDKEAINWKIDFGTLILNNMKYKDMWKNFKPKALLFYTEENVLVEIEVEEIEDCRGYSKD</sequence>
<protein>
    <submittedName>
        <fullName evidence="1">21103_t:CDS:1</fullName>
    </submittedName>
</protein>
<name>A0ACA9NV79_9GLOM</name>
<evidence type="ECO:0000313" key="1">
    <source>
        <dbReference type="EMBL" id="CAG8674780.1"/>
    </source>
</evidence>
<gene>
    <name evidence="1" type="ORF">RPERSI_LOCUS8843</name>
</gene>
<dbReference type="Proteomes" id="UP000789920">
    <property type="component" value="Unassembled WGS sequence"/>
</dbReference>
<dbReference type="EMBL" id="CAJVQC010016251">
    <property type="protein sequence ID" value="CAG8674780.1"/>
    <property type="molecule type" value="Genomic_DNA"/>
</dbReference>
<accession>A0ACA9NV79</accession>
<evidence type="ECO:0000313" key="2">
    <source>
        <dbReference type="Proteomes" id="UP000789920"/>
    </source>
</evidence>